<dbReference type="EMBL" id="SPQT01000028">
    <property type="protein sequence ID" value="TFV42039.1"/>
    <property type="molecule type" value="Genomic_DNA"/>
</dbReference>
<proteinExistence type="predicted"/>
<keyword evidence="11" id="KW-0547">Nucleotide-binding</keyword>
<organism evidence="19 20">
    <name type="scientific">Bradyrhizobium niftali</name>
    <dbReference type="NCBI Taxonomy" id="2560055"/>
    <lineage>
        <taxon>Bacteria</taxon>
        <taxon>Pseudomonadati</taxon>
        <taxon>Pseudomonadota</taxon>
        <taxon>Alphaproteobacteria</taxon>
        <taxon>Hyphomicrobiales</taxon>
        <taxon>Nitrobacteraceae</taxon>
        <taxon>Bradyrhizobium</taxon>
    </lineage>
</organism>
<dbReference type="OrthoDB" id="341208at2"/>
<evidence type="ECO:0000256" key="15">
    <source>
        <dbReference type="ARBA" id="ARBA00023026"/>
    </source>
</evidence>
<evidence type="ECO:0000256" key="10">
    <source>
        <dbReference type="ARBA" id="ARBA00022737"/>
    </source>
</evidence>
<keyword evidence="15" id="KW-0843">Virulence</keyword>
<dbReference type="SMART" id="SM00091">
    <property type="entry name" value="PAS"/>
    <property type="match status" value="1"/>
</dbReference>
<keyword evidence="20" id="KW-1185">Reference proteome</keyword>
<feature type="domain" description="PAS" evidence="17">
    <location>
        <begin position="26"/>
        <end position="95"/>
    </location>
</feature>
<dbReference type="SUPFAM" id="SSF55785">
    <property type="entry name" value="PYP-like sensor domain (PAS domain)"/>
    <property type="match status" value="1"/>
</dbReference>
<dbReference type="CDD" id="cd00130">
    <property type="entry name" value="PAS"/>
    <property type="match status" value="1"/>
</dbReference>
<evidence type="ECO:0000256" key="1">
    <source>
        <dbReference type="ARBA" id="ARBA00000085"/>
    </source>
</evidence>
<evidence type="ECO:0000256" key="4">
    <source>
        <dbReference type="ARBA" id="ARBA00022543"/>
    </source>
</evidence>
<evidence type="ECO:0000256" key="16">
    <source>
        <dbReference type="ARBA" id="ARBA00023170"/>
    </source>
</evidence>
<dbReference type="PANTHER" id="PTHR41523">
    <property type="entry name" value="TWO-COMPONENT SYSTEM SENSOR PROTEIN"/>
    <property type="match status" value="1"/>
</dbReference>
<keyword evidence="8" id="KW-0288">FMN</keyword>
<keyword evidence="6" id="KW-0716">Sensory transduction</keyword>
<reference evidence="19 20" key="1">
    <citation type="submission" date="2019-03" db="EMBL/GenBank/DDBJ databases">
        <title>Bradyrhizobium diversity isolated from nodules of Chamaecrista fasciculata.</title>
        <authorList>
            <person name="Klepa M.S."/>
            <person name="Urquiaga M.O."/>
            <person name="Hungria M."/>
            <person name="Delamuta J.R."/>
        </authorList>
    </citation>
    <scope>NUCLEOTIDE SEQUENCE [LARGE SCALE GENOMIC DNA]</scope>
    <source>
        <strain evidence="19 20">CNPSo 3448</strain>
    </source>
</reference>
<dbReference type="SMART" id="SM00086">
    <property type="entry name" value="PAC"/>
    <property type="match status" value="1"/>
</dbReference>
<evidence type="ECO:0000256" key="13">
    <source>
        <dbReference type="ARBA" id="ARBA00022840"/>
    </source>
</evidence>
<dbReference type="Proteomes" id="UP000297966">
    <property type="component" value="Unassembled WGS sequence"/>
</dbReference>
<gene>
    <name evidence="19" type="ORF">E4K65_35255</name>
</gene>
<dbReference type="PROSITE" id="PS50112">
    <property type="entry name" value="PAS"/>
    <property type="match status" value="1"/>
</dbReference>
<dbReference type="EC" id="2.7.13.3" evidence="2"/>
<dbReference type="InterPro" id="IPR001610">
    <property type="entry name" value="PAC"/>
</dbReference>
<evidence type="ECO:0000256" key="6">
    <source>
        <dbReference type="ARBA" id="ARBA00022606"/>
    </source>
</evidence>
<dbReference type="GO" id="GO:0006355">
    <property type="term" value="P:regulation of DNA-templated transcription"/>
    <property type="evidence" value="ECO:0007669"/>
    <property type="project" value="InterPro"/>
</dbReference>
<dbReference type="SMART" id="SM00911">
    <property type="entry name" value="HWE_HK"/>
    <property type="match status" value="1"/>
</dbReference>
<dbReference type="InterPro" id="IPR036890">
    <property type="entry name" value="HATPase_C_sf"/>
</dbReference>
<dbReference type="GO" id="GO:0005524">
    <property type="term" value="F:ATP binding"/>
    <property type="evidence" value="ECO:0007669"/>
    <property type="project" value="UniProtKB-KW"/>
</dbReference>
<keyword evidence="13" id="KW-0067">ATP-binding</keyword>
<evidence type="ECO:0000256" key="3">
    <source>
        <dbReference type="ARBA" id="ARBA00021740"/>
    </source>
</evidence>
<feature type="domain" description="PAC" evidence="18">
    <location>
        <begin position="99"/>
        <end position="151"/>
    </location>
</feature>
<keyword evidence="4" id="KW-0600">Photoreceptor protein</keyword>
<dbReference type="InterPro" id="IPR000014">
    <property type="entry name" value="PAS"/>
</dbReference>
<evidence type="ECO:0000256" key="2">
    <source>
        <dbReference type="ARBA" id="ARBA00012438"/>
    </source>
</evidence>
<protein>
    <recommendedName>
        <fullName evidence="3">Blue-light-activated histidine kinase</fullName>
        <ecNumber evidence="2">2.7.13.3</ecNumber>
    </recommendedName>
</protein>
<evidence type="ECO:0000256" key="7">
    <source>
        <dbReference type="ARBA" id="ARBA00022630"/>
    </source>
</evidence>
<name>A0A4Y9LGE8_9BRAD</name>
<evidence type="ECO:0000259" key="18">
    <source>
        <dbReference type="PROSITE" id="PS50113"/>
    </source>
</evidence>
<comment type="catalytic activity">
    <reaction evidence="1">
        <text>ATP + protein L-histidine = ADP + protein N-phospho-L-histidine.</text>
        <dbReference type="EC" id="2.7.13.3"/>
    </reaction>
</comment>
<evidence type="ECO:0000256" key="14">
    <source>
        <dbReference type="ARBA" id="ARBA00022991"/>
    </source>
</evidence>
<dbReference type="Gene3D" id="3.30.450.20">
    <property type="entry name" value="PAS domain"/>
    <property type="match status" value="1"/>
</dbReference>
<keyword evidence="14" id="KW-0157">Chromophore</keyword>
<evidence type="ECO:0000256" key="12">
    <source>
        <dbReference type="ARBA" id="ARBA00022777"/>
    </source>
</evidence>
<dbReference type="GO" id="GO:0009881">
    <property type="term" value="F:photoreceptor activity"/>
    <property type="evidence" value="ECO:0007669"/>
    <property type="project" value="UniProtKB-KW"/>
</dbReference>
<dbReference type="AlphaFoldDB" id="A0A4Y9LGE8"/>
<dbReference type="Pfam" id="PF07536">
    <property type="entry name" value="HWE_HK"/>
    <property type="match status" value="1"/>
</dbReference>
<keyword evidence="16" id="KW-0675">Receptor</keyword>
<evidence type="ECO:0000256" key="9">
    <source>
        <dbReference type="ARBA" id="ARBA00022679"/>
    </source>
</evidence>
<evidence type="ECO:0000256" key="5">
    <source>
        <dbReference type="ARBA" id="ARBA00022553"/>
    </source>
</evidence>
<evidence type="ECO:0000259" key="17">
    <source>
        <dbReference type="PROSITE" id="PS50112"/>
    </source>
</evidence>
<dbReference type="PROSITE" id="PS50113">
    <property type="entry name" value="PAC"/>
    <property type="match status" value="1"/>
</dbReference>
<evidence type="ECO:0000256" key="8">
    <source>
        <dbReference type="ARBA" id="ARBA00022643"/>
    </source>
</evidence>
<sequence length="333" mass="36587">MTQKNNLGVAATPRELEAALRESEQRLRWLASIVESSDDAIVSKNLDGVITSWNISAERIFGYSASEAIGQPITLVIPQDRRSEEREILTRLRRGERIDHFETVRQRKNGSLIVVSLTVSPVKDANGKVVGASKIARDITEQKKNQELIVTLAREAEHRSKNLLANAMATVNLSQSSSPEGLKEIIAGRIQALANVCSLFAATRWIGAEISAIATQELAPYFDEKRTFIDGPQTLLAPDAAQAVAVTLHELATNAAKYGALSKPDGQVRLEWSHAVDGGLRLRWTETGGPVAHKPTRKGLGSRIIEQMIVQQKGEVRFDWRKDGLACEIIVPM</sequence>
<keyword evidence="9" id="KW-0808">Transferase</keyword>
<evidence type="ECO:0000256" key="11">
    <source>
        <dbReference type="ARBA" id="ARBA00022741"/>
    </source>
</evidence>
<keyword evidence="10" id="KW-0677">Repeat</keyword>
<dbReference type="NCBIfam" id="TIGR00229">
    <property type="entry name" value="sensory_box"/>
    <property type="match status" value="1"/>
</dbReference>
<dbReference type="InterPro" id="IPR035965">
    <property type="entry name" value="PAS-like_dom_sf"/>
</dbReference>
<keyword evidence="7" id="KW-0285">Flavoprotein</keyword>
<evidence type="ECO:0000313" key="20">
    <source>
        <dbReference type="Proteomes" id="UP000297966"/>
    </source>
</evidence>
<dbReference type="InterPro" id="IPR000700">
    <property type="entry name" value="PAS-assoc_C"/>
</dbReference>
<dbReference type="Pfam" id="PF00989">
    <property type="entry name" value="PAS"/>
    <property type="match status" value="1"/>
</dbReference>
<dbReference type="GO" id="GO:0004673">
    <property type="term" value="F:protein histidine kinase activity"/>
    <property type="evidence" value="ECO:0007669"/>
    <property type="project" value="UniProtKB-EC"/>
</dbReference>
<comment type="caution">
    <text evidence="19">The sequence shown here is derived from an EMBL/GenBank/DDBJ whole genome shotgun (WGS) entry which is preliminary data.</text>
</comment>
<accession>A0A4Y9LGE8</accession>
<evidence type="ECO:0000313" key="19">
    <source>
        <dbReference type="EMBL" id="TFV42039.1"/>
    </source>
</evidence>
<keyword evidence="12" id="KW-0418">Kinase</keyword>
<dbReference type="RefSeq" id="WP_135178051.1">
    <property type="nucleotide sequence ID" value="NZ_SPQT01000028.1"/>
</dbReference>
<dbReference type="Gene3D" id="3.30.565.10">
    <property type="entry name" value="Histidine kinase-like ATPase, C-terminal domain"/>
    <property type="match status" value="1"/>
</dbReference>
<dbReference type="InterPro" id="IPR013767">
    <property type="entry name" value="PAS_fold"/>
</dbReference>
<keyword evidence="5" id="KW-0597">Phosphoprotein</keyword>
<dbReference type="InterPro" id="IPR011102">
    <property type="entry name" value="Sig_transdc_His_kinase_HWE"/>
</dbReference>
<dbReference type="PANTHER" id="PTHR41523:SF8">
    <property type="entry name" value="ETHYLENE RESPONSE SENSOR PROTEIN"/>
    <property type="match status" value="1"/>
</dbReference>